<gene>
    <name evidence="2" type="ORF">SAMN05216574_12928</name>
</gene>
<evidence type="ECO:0000313" key="2">
    <source>
        <dbReference type="EMBL" id="SFF84852.1"/>
    </source>
</evidence>
<dbReference type="RefSeq" id="WP_175527416.1">
    <property type="nucleotide sequence ID" value="NZ_FOND01000029.1"/>
</dbReference>
<name>A0A1I2LZQ6_9ACTN</name>
<feature type="region of interest" description="Disordered" evidence="1">
    <location>
        <begin position="28"/>
        <end position="47"/>
    </location>
</feature>
<dbReference type="EMBL" id="FOND01000029">
    <property type="protein sequence ID" value="SFF84852.1"/>
    <property type="molecule type" value="Genomic_DNA"/>
</dbReference>
<protein>
    <submittedName>
        <fullName evidence="2">Uncharacterized protein</fullName>
    </submittedName>
</protein>
<dbReference type="AlphaFoldDB" id="A0A1I2LZQ6"/>
<sequence>MSRLHTSLAARRAARRHLREERALARALASAPTVESAHEIATLSARR</sequence>
<evidence type="ECO:0000313" key="3">
    <source>
        <dbReference type="Proteomes" id="UP000198589"/>
    </source>
</evidence>
<organism evidence="2 3">
    <name type="scientific">Blastococcus tunisiensis</name>
    <dbReference type="NCBI Taxonomy" id="1798228"/>
    <lineage>
        <taxon>Bacteria</taxon>
        <taxon>Bacillati</taxon>
        <taxon>Actinomycetota</taxon>
        <taxon>Actinomycetes</taxon>
        <taxon>Geodermatophilales</taxon>
        <taxon>Geodermatophilaceae</taxon>
        <taxon>Blastococcus</taxon>
    </lineage>
</organism>
<dbReference type="STRING" id="1798228.SAMN05216574_12928"/>
<dbReference type="Proteomes" id="UP000198589">
    <property type="component" value="Unassembled WGS sequence"/>
</dbReference>
<accession>A0A1I2LZQ6</accession>
<reference evidence="3" key="1">
    <citation type="submission" date="2016-10" db="EMBL/GenBank/DDBJ databases">
        <authorList>
            <person name="Varghese N."/>
            <person name="Submissions S."/>
        </authorList>
    </citation>
    <scope>NUCLEOTIDE SEQUENCE [LARGE SCALE GENOMIC DNA]</scope>
    <source>
        <strain evidence="3">DSM 46838</strain>
    </source>
</reference>
<evidence type="ECO:0000256" key="1">
    <source>
        <dbReference type="SAM" id="MobiDB-lite"/>
    </source>
</evidence>
<proteinExistence type="predicted"/>
<keyword evidence="3" id="KW-1185">Reference proteome</keyword>